<feature type="domain" description="Peptidase M24" evidence="6">
    <location>
        <begin position="310"/>
        <end position="520"/>
    </location>
</feature>
<keyword evidence="2 5" id="KW-0479">Metal-binding</keyword>
<dbReference type="InterPro" id="IPR000994">
    <property type="entry name" value="Pept_M24"/>
</dbReference>
<dbReference type="InterPro" id="IPR029149">
    <property type="entry name" value="Creatin/AminoP/Spt16_N"/>
</dbReference>
<evidence type="ECO:0000256" key="5">
    <source>
        <dbReference type="RuleBase" id="RU000590"/>
    </source>
</evidence>
<evidence type="ECO:0000256" key="3">
    <source>
        <dbReference type="ARBA" id="ARBA00022801"/>
    </source>
</evidence>
<dbReference type="InterPro" id="IPR050422">
    <property type="entry name" value="X-Pro_aminopeptidase_P"/>
</dbReference>
<dbReference type="InterPro" id="IPR001131">
    <property type="entry name" value="Peptidase_M24B_aminopep-P_CS"/>
</dbReference>
<keyword evidence="4" id="KW-0482">Metalloprotease</keyword>
<dbReference type="Proteomes" id="UP000196531">
    <property type="component" value="Unassembled WGS sequence"/>
</dbReference>
<organism evidence="8 9">
    <name type="scientific">Halobacteriovorax marinus</name>
    <dbReference type="NCBI Taxonomy" id="97084"/>
    <lineage>
        <taxon>Bacteria</taxon>
        <taxon>Pseudomonadati</taxon>
        <taxon>Bdellovibrionota</taxon>
        <taxon>Bacteriovoracia</taxon>
        <taxon>Bacteriovoracales</taxon>
        <taxon>Halobacteriovoraceae</taxon>
        <taxon>Halobacteriovorax</taxon>
    </lineage>
</organism>
<dbReference type="EMBL" id="MAAO01000002">
    <property type="protein sequence ID" value="OUR99910.1"/>
    <property type="molecule type" value="Genomic_DNA"/>
</dbReference>
<dbReference type="SUPFAM" id="SSF55920">
    <property type="entry name" value="Creatinase/aminopeptidase"/>
    <property type="match status" value="1"/>
</dbReference>
<keyword evidence="3" id="KW-0378">Hydrolase</keyword>
<dbReference type="Gene3D" id="3.40.350.10">
    <property type="entry name" value="Creatinase/prolidase N-terminal domain"/>
    <property type="match status" value="2"/>
</dbReference>
<evidence type="ECO:0008006" key="10">
    <source>
        <dbReference type="Google" id="ProtNLM"/>
    </source>
</evidence>
<dbReference type="Gene3D" id="3.90.230.10">
    <property type="entry name" value="Creatinase/methionine aminopeptidase superfamily"/>
    <property type="match status" value="1"/>
</dbReference>
<dbReference type="PROSITE" id="PS00491">
    <property type="entry name" value="PROLINE_PEPTIDASE"/>
    <property type="match status" value="1"/>
</dbReference>
<dbReference type="InterPro" id="IPR036005">
    <property type="entry name" value="Creatinase/aminopeptidase-like"/>
</dbReference>
<dbReference type="GO" id="GO:0008237">
    <property type="term" value="F:metallopeptidase activity"/>
    <property type="evidence" value="ECO:0007669"/>
    <property type="project" value="UniProtKB-KW"/>
</dbReference>
<dbReference type="Pfam" id="PF01321">
    <property type="entry name" value="Creatinase_N"/>
    <property type="match status" value="1"/>
</dbReference>
<evidence type="ECO:0000256" key="1">
    <source>
        <dbReference type="ARBA" id="ARBA00022670"/>
    </source>
</evidence>
<dbReference type="InterPro" id="IPR000587">
    <property type="entry name" value="Creatinase_N"/>
</dbReference>
<reference evidence="9" key="1">
    <citation type="journal article" date="2017" name="Proc. Natl. Acad. Sci. U.S.A.">
        <title>Simulation of Deepwater Horizon oil plume reveals substrate specialization within a complex community of hydrocarbon-degraders.</title>
        <authorList>
            <person name="Hu P."/>
            <person name="Dubinsky E.A."/>
            <person name="Probst A.J."/>
            <person name="Wang J."/>
            <person name="Sieber C.M.K."/>
            <person name="Tom L.M."/>
            <person name="Gardinali P."/>
            <person name="Banfield J.F."/>
            <person name="Atlas R.M."/>
            <person name="Andersen G.L."/>
        </authorList>
    </citation>
    <scope>NUCLEOTIDE SEQUENCE [LARGE SCALE GENOMIC DNA]</scope>
</reference>
<evidence type="ECO:0000313" key="9">
    <source>
        <dbReference type="Proteomes" id="UP000196531"/>
    </source>
</evidence>
<dbReference type="AlphaFoldDB" id="A0A1Y5FD06"/>
<accession>A0A1Y5FD06</accession>
<comment type="similarity">
    <text evidence="5">Belongs to the peptidase M24B family.</text>
</comment>
<proteinExistence type="inferred from homology"/>
<gene>
    <name evidence="8" type="ORF">A9Q84_02450</name>
</gene>
<evidence type="ECO:0000259" key="6">
    <source>
        <dbReference type="Pfam" id="PF00557"/>
    </source>
</evidence>
<evidence type="ECO:0000256" key="2">
    <source>
        <dbReference type="ARBA" id="ARBA00022723"/>
    </source>
</evidence>
<dbReference type="PANTHER" id="PTHR43763">
    <property type="entry name" value="XAA-PRO AMINOPEPTIDASE 1"/>
    <property type="match status" value="1"/>
</dbReference>
<evidence type="ECO:0000256" key="4">
    <source>
        <dbReference type="ARBA" id="ARBA00023049"/>
    </source>
</evidence>
<name>A0A1Y5FD06_9BACT</name>
<dbReference type="GO" id="GO:0046872">
    <property type="term" value="F:metal ion binding"/>
    <property type="evidence" value="ECO:0007669"/>
    <property type="project" value="UniProtKB-KW"/>
</dbReference>
<dbReference type="GO" id="GO:0006508">
    <property type="term" value="P:proteolysis"/>
    <property type="evidence" value="ECO:0007669"/>
    <property type="project" value="UniProtKB-KW"/>
</dbReference>
<evidence type="ECO:0000259" key="7">
    <source>
        <dbReference type="Pfam" id="PF01321"/>
    </source>
</evidence>
<feature type="domain" description="Creatinase N-terminal" evidence="7">
    <location>
        <begin position="16"/>
        <end position="144"/>
    </location>
</feature>
<evidence type="ECO:0000313" key="8">
    <source>
        <dbReference type="EMBL" id="OUR99910.1"/>
    </source>
</evidence>
<dbReference type="SUPFAM" id="SSF53092">
    <property type="entry name" value="Creatinase/prolidase N-terminal domain"/>
    <property type="match status" value="1"/>
</dbReference>
<dbReference type="PANTHER" id="PTHR43763:SF6">
    <property type="entry name" value="XAA-PRO AMINOPEPTIDASE 1"/>
    <property type="match status" value="1"/>
</dbReference>
<keyword evidence="1" id="KW-0645">Protease</keyword>
<sequence length="573" mass="64115">MSKSYTRTTKEIEENIQALCSYIRKAGLDGAYISSFDIFMNEYVPMEECVRYYFTGFSGSVADVLLTSSGECYLFVDGRYHEQADLEVKASNVKIEKCPFGVSLFSALCEKAIELNIDSLWLDGDRTPLGHYEEFKTIVSKTCIESTNHLREFIELPTFKKDATISKVGNLLSSKEKAALFLKKGEAFWLNSLDSIAWITNMRGYGLPFQSSFMGRCFITNESVELAIPSHYDCVVEDEFIKVTKCEIDSFSKDLKVDPSISKIYYDPALINLTDYLVLSEKFNKENLLERESGIIFIHAIKSASEMSYMDDSFARSDQAIVDTLKWLKKGFHEDQTITEMDFFNKTTECYENRGSLEHSFGTISAFGSNSSIMHYSTPSKDLLAEDGMLALLDSGGYFEGGFATDTTRTIYLGKSVASDKQKEIYTLVLKGLLQAQAAIFPEGTWGSYIDALARTPILQAGYNYAHGTGHGVGINVHEGGLRFSPTSSIPINIGNVGSIEPGIYLPGFGGVRLENIVSVVKHPTLVGMLCFRPLVYIGFDHSLINFSLLNEVEKNWLSEYEEECRHRGTLLD</sequence>
<dbReference type="GO" id="GO:0005737">
    <property type="term" value="C:cytoplasm"/>
    <property type="evidence" value="ECO:0007669"/>
    <property type="project" value="UniProtKB-ARBA"/>
</dbReference>
<comment type="caution">
    <text evidence="8">The sequence shown here is derived from an EMBL/GenBank/DDBJ whole genome shotgun (WGS) entry which is preliminary data.</text>
</comment>
<protein>
    <recommendedName>
        <fullName evidence="10">Peptidase</fullName>
    </recommendedName>
</protein>
<dbReference type="Pfam" id="PF00557">
    <property type="entry name" value="Peptidase_M24"/>
    <property type="match status" value="1"/>
</dbReference>
<dbReference type="Pfam" id="PF16189">
    <property type="entry name" value="Creatinase_N_2"/>
    <property type="match status" value="1"/>
</dbReference>